<organism evidence="1 2">
    <name type="scientific">Adineta ricciae</name>
    <name type="common">Rotifer</name>
    <dbReference type="NCBI Taxonomy" id="249248"/>
    <lineage>
        <taxon>Eukaryota</taxon>
        <taxon>Metazoa</taxon>
        <taxon>Spiralia</taxon>
        <taxon>Gnathifera</taxon>
        <taxon>Rotifera</taxon>
        <taxon>Eurotatoria</taxon>
        <taxon>Bdelloidea</taxon>
        <taxon>Adinetida</taxon>
        <taxon>Adinetidae</taxon>
        <taxon>Adineta</taxon>
    </lineage>
</organism>
<dbReference type="EMBL" id="CAJNOJ010000038">
    <property type="protein sequence ID" value="CAF0920421.1"/>
    <property type="molecule type" value="Genomic_DNA"/>
</dbReference>
<accession>A0A814B0Z1</accession>
<comment type="caution">
    <text evidence="1">The sequence shown here is derived from an EMBL/GenBank/DDBJ whole genome shotgun (WGS) entry which is preliminary data.</text>
</comment>
<protein>
    <submittedName>
        <fullName evidence="1">Uncharacterized protein</fullName>
    </submittedName>
</protein>
<gene>
    <name evidence="1" type="ORF">EDS130_LOCUS10735</name>
</gene>
<proteinExistence type="predicted"/>
<sequence>MYIICRNDEEYGYWSEQQLVTRIKYGYLQDLLKYLEKDVETYLAQEKHHTFSGLTRQDITAQVGQPQSWGLFVESLCYLLYPENSCQRLVVALQDYYRNRSETLAILKEFEENYTPSQAIHWYTRDTVLFRLLNQALRQQNSELLLLFAFYLRDLFVQLTEEYEKFKARSTDKPVIYAYRGQLISLNEIQNLKETSEIHWLRVIGANSFFSTSLDRQSALIFLNQAARRDDDLQSVLFEIEIDFGKSFALIKHVIPFP</sequence>
<name>A0A814B0Z1_ADIRI</name>
<evidence type="ECO:0000313" key="1">
    <source>
        <dbReference type="EMBL" id="CAF0920421.1"/>
    </source>
</evidence>
<dbReference type="Proteomes" id="UP000663852">
    <property type="component" value="Unassembled WGS sequence"/>
</dbReference>
<dbReference type="SUPFAM" id="SSF56399">
    <property type="entry name" value="ADP-ribosylation"/>
    <property type="match status" value="1"/>
</dbReference>
<reference evidence="1" key="1">
    <citation type="submission" date="2021-02" db="EMBL/GenBank/DDBJ databases">
        <authorList>
            <person name="Nowell W R."/>
        </authorList>
    </citation>
    <scope>NUCLEOTIDE SEQUENCE</scope>
</reference>
<evidence type="ECO:0000313" key="2">
    <source>
        <dbReference type="Proteomes" id="UP000663852"/>
    </source>
</evidence>
<dbReference type="Gene3D" id="3.90.176.10">
    <property type="entry name" value="Toxin ADP-ribosyltransferase, Chain A, domain 1"/>
    <property type="match status" value="1"/>
</dbReference>
<dbReference type="AlphaFoldDB" id="A0A814B0Z1"/>